<dbReference type="SMART" id="SM00671">
    <property type="entry name" value="SEL1"/>
    <property type="match status" value="2"/>
</dbReference>
<evidence type="ECO:0000313" key="2">
    <source>
        <dbReference type="Proteomes" id="UP001430193"/>
    </source>
</evidence>
<keyword evidence="2" id="KW-1185">Reference proteome</keyword>
<sequence>MRKMKRRVNTSLGEVGGDARSLLEEACDLFESGERTRSVKLFLRAAKLGSPEAQVNLANLYDEGDGVRADFDKARHWYKRAIAAGCAEAAHNLGVGYFNGGNARWARHWLLVAKSMGDEDAEEWLGRLG</sequence>
<dbReference type="InterPro" id="IPR006597">
    <property type="entry name" value="Sel1-like"/>
</dbReference>
<dbReference type="EMBL" id="JADIKF010000033">
    <property type="protein sequence ID" value="MBM7128424.1"/>
    <property type="molecule type" value="Genomic_DNA"/>
</dbReference>
<comment type="caution">
    <text evidence="1">The sequence shown here is derived from an EMBL/GenBank/DDBJ whole genome shotgun (WGS) entry which is preliminary data.</text>
</comment>
<name>A0ABS2KB87_9GAMM</name>
<protein>
    <submittedName>
        <fullName evidence="1">Sel1 repeat family protein</fullName>
    </submittedName>
</protein>
<dbReference type="PANTHER" id="PTHR43628">
    <property type="entry name" value="ACTIVATOR OF C KINASE PROTEIN 1-RELATED"/>
    <property type="match status" value="1"/>
</dbReference>
<organism evidence="1 2">
    <name type="scientific">Dyella mobilis</name>
    <dbReference type="NCBI Taxonomy" id="1849582"/>
    <lineage>
        <taxon>Bacteria</taxon>
        <taxon>Pseudomonadati</taxon>
        <taxon>Pseudomonadota</taxon>
        <taxon>Gammaproteobacteria</taxon>
        <taxon>Lysobacterales</taxon>
        <taxon>Rhodanobacteraceae</taxon>
        <taxon>Dyella</taxon>
    </lineage>
</organism>
<dbReference type="InterPro" id="IPR011990">
    <property type="entry name" value="TPR-like_helical_dom_sf"/>
</dbReference>
<dbReference type="Gene3D" id="1.25.40.10">
    <property type="entry name" value="Tetratricopeptide repeat domain"/>
    <property type="match status" value="1"/>
</dbReference>
<proteinExistence type="predicted"/>
<dbReference type="SUPFAM" id="SSF81901">
    <property type="entry name" value="HCP-like"/>
    <property type="match status" value="1"/>
</dbReference>
<evidence type="ECO:0000313" key="1">
    <source>
        <dbReference type="EMBL" id="MBM7128424.1"/>
    </source>
</evidence>
<dbReference type="InterPro" id="IPR052945">
    <property type="entry name" value="Mitotic_Regulator"/>
</dbReference>
<dbReference type="RefSeq" id="WP_204630043.1">
    <property type="nucleotide sequence ID" value="NZ_BSOC01000009.1"/>
</dbReference>
<reference evidence="1" key="1">
    <citation type="submission" date="2020-10" db="EMBL/GenBank/DDBJ databases">
        <title>Phylogeny of dyella-like bacteria.</title>
        <authorList>
            <person name="Fu J."/>
        </authorList>
    </citation>
    <scope>NUCLEOTIDE SEQUENCE</scope>
    <source>
        <strain evidence="1">DHON07</strain>
    </source>
</reference>
<gene>
    <name evidence="1" type="ORF">ISS99_02725</name>
</gene>
<accession>A0ABS2KB87</accession>
<dbReference type="Proteomes" id="UP001430193">
    <property type="component" value="Unassembled WGS sequence"/>
</dbReference>
<dbReference type="PANTHER" id="PTHR43628:SF1">
    <property type="entry name" value="CHITIN SYNTHASE REGULATORY FACTOR 2-RELATED"/>
    <property type="match status" value="1"/>
</dbReference>
<dbReference type="Pfam" id="PF08238">
    <property type="entry name" value="Sel1"/>
    <property type="match status" value="3"/>
</dbReference>